<keyword evidence="1" id="KW-0472">Membrane</keyword>
<comment type="caution">
    <text evidence="2">The sequence shown here is derived from an EMBL/GenBank/DDBJ whole genome shotgun (WGS) entry which is preliminary data.</text>
</comment>
<keyword evidence="3" id="KW-1185">Reference proteome</keyword>
<feature type="transmembrane region" description="Helical" evidence="1">
    <location>
        <begin position="177"/>
        <end position="197"/>
    </location>
</feature>
<dbReference type="OrthoDB" id="7057004at2"/>
<feature type="transmembrane region" description="Helical" evidence="1">
    <location>
        <begin position="96"/>
        <end position="129"/>
    </location>
</feature>
<dbReference type="PANTHER" id="PTHR37314:SF4">
    <property type="entry name" value="UPF0700 TRANSMEMBRANE PROTEIN YOAK"/>
    <property type="match status" value="1"/>
</dbReference>
<keyword evidence="1" id="KW-1133">Transmembrane helix</keyword>
<reference evidence="2 3" key="1">
    <citation type="journal article" date="2015" name="Genome Announc.">
        <title>Expanding the biotechnology potential of lactobacilli through comparative genomics of 213 strains and associated genera.</title>
        <authorList>
            <person name="Sun Z."/>
            <person name="Harris H.M."/>
            <person name="McCann A."/>
            <person name="Guo C."/>
            <person name="Argimon S."/>
            <person name="Zhang W."/>
            <person name="Yang X."/>
            <person name="Jeffery I.B."/>
            <person name="Cooney J.C."/>
            <person name="Kagawa T.F."/>
            <person name="Liu W."/>
            <person name="Song Y."/>
            <person name="Salvetti E."/>
            <person name="Wrobel A."/>
            <person name="Rasinkangas P."/>
            <person name="Parkhill J."/>
            <person name="Rea M.C."/>
            <person name="O'Sullivan O."/>
            <person name="Ritari J."/>
            <person name="Douillard F.P."/>
            <person name="Paul Ross R."/>
            <person name="Yang R."/>
            <person name="Briner A.E."/>
            <person name="Felis G.E."/>
            <person name="de Vos W.M."/>
            <person name="Barrangou R."/>
            <person name="Klaenhammer T.R."/>
            <person name="Caufield P.W."/>
            <person name="Cui Y."/>
            <person name="Zhang H."/>
            <person name="O'Toole P.W."/>
        </authorList>
    </citation>
    <scope>NUCLEOTIDE SEQUENCE [LARGE SCALE GENOMIC DNA]</scope>
    <source>
        <strain evidence="2 3">DSM 23829</strain>
    </source>
</reference>
<dbReference type="Pfam" id="PF06912">
    <property type="entry name" value="DUF1275"/>
    <property type="match status" value="1"/>
</dbReference>
<sequence length="225" mass="25211">MADNQYPIHERLPFASLLTMAAGSLDAYSYLAHGQVFAGLQTGNLILFGIHLGRLEFLNAFHYVLSILAFFIGTIIVRILQYRFADMPTPVHRQRWILIYAILFLLIGWGASYVAPSIVVIMFLSMAAAAELQEFRKLKGVSFTPLMMTGNLRKLAEASFDSIFYKKVLAYQRVKDTTLVLISFTLGALVSGLAVLWLQINAIVLPILILLSAILLLNYGYKDKF</sequence>
<dbReference type="EMBL" id="AYYQ01000036">
    <property type="protein sequence ID" value="KRM67590.1"/>
    <property type="molecule type" value="Genomic_DNA"/>
</dbReference>
<keyword evidence="1" id="KW-0812">Transmembrane</keyword>
<evidence type="ECO:0000313" key="3">
    <source>
        <dbReference type="Proteomes" id="UP000052012"/>
    </source>
</evidence>
<dbReference type="PANTHER" id="PTHR37314">
    <property type="entry name" value="SLR0142 PROTEIN"/>
    <property type="match status" value="1"/>
</dbReference>
<feature type="transmembrane region" description="Helical" evidence="1">
    <location>
        <begin position="203"/>
        <end position="221"/>
    </location>
</feature>
<organism evidence="2 3">
    <name type="scientific">Apilactobacillus ozensis DSM 23829 = JCM 17196</name>
    <dbReference type="NCBI Taxonomy" id="1423781"/>
    <lineage>
        <taxon>Bacteria</taxon>
        <taxon>Bacillati</taxon>
        <taxon>Bacillota</taxon>
        <taxon>Bacilli</taxon>
        <taxon>Lactobacillales</taxon>
        <taxon>Lactobacillaceae</taxon>
        <taxon>Apilactobacillus</taxon>
    </lineage>
</organism>
<feature type="transmembrane region" description="Helical" evidence="1">
    <location>
        <begin position="36"/>
        <end position="53"/>
    </location>
</feature>
<dbReference type="RefSeq" id="WP_056967069.1">
    <property type="nucleotide sequence ID" value="NZ_AYYQ01000036.1"/>
</dbReference>
<name>A0A0R2AUZ0_9LACO</name>
<feature type="transmembrane region" description="Helical" evidence="1">
    <location>
        <begin position="60"/>
        <end position="84"/>
    </location>
</feature>
<dbReference type="AlphaFoldDB" id="A0A0R2AUZ0"/>
<gene>
    <name evidence="2" type="ORF">FD06_GL000742</name>
</gene>
<dbReference type="STRING" id="1423781.FD06_GL000742"/>
<protein>
    <recommendedName>
        <fullName evidence="4">ABC superfamily ATP binding cassette transporter, ABC protein</fullName>
    </recommendedName>
</protein>
<evidence type="ECO:0000256" key="1">
    <source>
        <dbReference type="SAM" id="Phobius"/>
    </source>
</evidence>
<proteinExistence type="predicted"/>
<dbReference type="InterPro" id="IPR010699">
    <property type="entry name" value="DUF1275"/>
</dbReference>
<dbReference type="PATRIC" id="fig|1423781.4.peg.766"/>
<accession>A0A0R2AUZ0</accession>
<dbReference type="Proteomes" id="UP000052012">
    <property type="component" value="Unassembled WGS sequence"/>
</dbReference>
<evidence type="ECO:0008006" key="4">
    <source>
        <dbReference type="Google" id="ProtNLM"/>
    </source>
</evidence>
<evidence type="ECO:0000313" key="2">
    <source>
        <dbReference type="EMBL" id="KRM67590.1"/>
    </source>
</evidence>